<sequence>MISRLIAARNNLDIWFHRTRSNDRQTLALNCCTQTTEDSCIFRSIFWARPVNSHLCASLQILVQNIPTCKMNWPAVRSVRHLKATLLCVSLLLETETAQCPAVVPGELLESRNHSDDEDCWEVEWEPVKGAELSSSELFYMLFDSTSSSTDLIAARNAMQVTSDRDGARRPLKHRTISSLQNGIILTGTHRVQRETSILQREEPPVLRNLRRKGWSPDKYSDNHTASKLEQGEKTSRMELPDRGLSHKKVMRKPRGISLVSVASEVLSGIVLGWLTHYREVTTGRAISDVRVGAYSKPSLEFTTFTVISQGCPVSSFLVNCAVDVLLKRSEPAFETSGVEMLSGLSLTDIEYAGDIAHIGSDPS</sequence>
<evidence type="ECO:0000313" key="2">
    <source>
        <dbReference type="EMBL" id="GAA57694.1"/>
    </source>
</evidence>
<accession>G7YXL4</accession>
<reference evidence="2" key="1">
    <citation type="journal article" date="2011" name="Genome Biol.">
        <title>The draft genome of the carcinogenic human liver fluke Clonorchis sinensis.</title>
        <authorList>
            <person name="Wang X."/>
            <person name="Chen W."/>
            <person name="Huang Y."/>
            <person name="Sun J."/>
            <person name="Men J."/>
            <person name="Liu H."/>
            <person name="Luo F."/>
            <person name="Guo L."/>
            <person name="Lv X."/>
            <person name="Deng C."/>
            <person name="Zhou C."/>
            <person name="Fan Y."/>
            <person name="Li X."/>
            <person name="Huang L."/>
            <person name="Hu Y."/>
            <person name="Liang C."/>
            <person name="Hu X."/>
            <person name="Xu J."/>
            <person name="Yu X."/>
        </authorList>
    </citation>
    <scope>NUCLEOTIDE SEQUENCE [LARGE SCALE GENOMIC DNA]</scope>
    <source>
        <strain evidence="2">Henan</strain>
    </source>
</reference>
<dbReference type="Proteomes" id="UP000008909">
    <property type="component" value="Unassembled WGS sequence"/>
</dbReference>
<dbReference type="AlphaFoldDB" id="G7YXL4"/>
<reference key="2">
    <citation type="submission" date="2011-10" db="EMBL/GenBank/DDBJ databases">
        <title>The genome and transcriptome sequence of Clonorchis sinensis provide insights into the carcinogenic liver fluke.</title>
        <authorList>
            <person name="Wang X."/>
            <person name="Huang Y."/>
            <person name="Chen W."/>
            <person name="Liu H."/>
            <person name="Guo L."/>
            <person name="Chen Y."/>
            <person name="Luo F."/>
            <person name="Zhou W."/>
            <person name="Sun J."/>
            <person name="Mao Q."/>
            <person name="Liang P."/>
            <person name="Zhou C."/>
            <person name="Tian Y."/>
            <person name="Men J."/>
            <person name="Lv X."/>
            <person name="Huang L."/>
            <person name="Zhou J."/>
            <person name="Hu Y."/>
            <person name="Li R."/>
            <person name="Zhang F."/>
            <person name="Lei H."/>
            <person name="Li X."/>
            <person name="Hu X."/>
            <person name="Liang C."/>
            <person name="Xu J."/>
            <person name="Wu Z."/>
            <person name="Yu X."/>
        </authorList>
    </citation>
    <scope>NUCLEOTIDE SEQUENCE</scope>
    <source>
        <strain>Henan</strain>
    </source>
</reference>
<evidence type="ECO:0000313" key="3">
    <source>
        <dbReference type="Proteomes" id="UP000008909"/>
    </source>
</evidence>
<protein>
    <submittedName>
        <fullName evidence="2">Uncharacterized protein</fullName>
    </submittedName>
</protein>
<evidence type="ECO:0000256" key="1">
    <source>
        <dbReference type="SAM" id="MobiDB-lite"/>
    </source>
</evidence>
<name>G7YXL4_CLOSI</name>
<organism evidence="2 3">
    <name type="scientific">Clonorchis sinensis</name>
    <name type="common">Chinese liver fluke</name>
    <dbReference type="NCBI Taxonomy" id="79923"/>
    <lineage>
        <taxon>Eukaryota</taxon>
        <taxon>Metazoa</taxon>
        <taxon>Spiralia</taxon>
        <taxon>Lophotrochozoa</taxon>
        <taxon>Platyhelminthes</taxon>
        <taxon>Trematoda</taxon>
        <taxon>Digenea</taxon>
        <taxon>Opisthorchiida</taxon>
        <taxon>Opisthorchiata</taxon>
        <taxon>Opisthorchiidae</taxon>
        <taxon>Clonorchis</taxon>
    </lineage>
</organism>
<feature type="region of interest" description="Disordered" evidence="1">
    <location>
        <begin position="210"/>
        <end position="247"/>
    </location>
</feature>
<gene>
    <name evidence="2" type="ORF">CLF_113085</name>
</gene>
<keyword evidence="3" id="KW-1185">Reference proteome</keyword>
<feature type="compositionally biased region" description="Basic and acidic residues" evidence="1">
    <location>
        <begin position="215"/>
        <end position="245"/>
    </location>
</feature>
<dbReference type="EMBL" id="DF144962">
    <property type="protein sequence ID" value="GAA57694.1"/>
    <property type="molecule type" value="Genomic_DNA"/>
</dbReference>
<proteinExistence type="predicted"/>